<evidence type="ECO:0000256" key="1">
    <source>
        <dbReference type="ARBA" id="ARBA00009646"/>
    </source>
</evidence>
<dbReference type="EMBL" id="JBBAXC010000020">
    <property type="protein sequence ID" value="MEI5909136.1"/>
    <property type="molecule type" value="Genomic_DNA"/>
</dbReference>
<keyword evidence="2" id="KW-0677">Repeat</keyword>
<dbReference type="InterPro" id="IPR013783">
    <property type="entry name" value="Ig-like_fold"/>
</dbReference>
<evidence type="ECO:0000259" key="3">
    <source>
        <dbReference type="PROSITE" id="PS50915"/>
    </source>
</evidence>
<gene>
    <name evidence="4" type="ORF">WAK64_18970</name>
</gene>
<name>A0ABU8HIW0_9BACI</name>
<reference evidence="4 5" key="1">
    <citation type="journal article" date="2018" name="J. Microbiol.">
        <title>Bacillus spongiae sp. nov., isolated from sponge of Jeju Island.</title>
        <authorList>
            <person name="Lee G.E."/>
            <person name="Im W.T."/>
            <person name="Park J.S."/>
        </authorList>
    </citation>
    <scope>NUCLEOTIDE SEQUENCE [LARGE SCALE GENOMIC DNA]</scope>
    <source>
        <strain evidence="4 5">135PIL107-10</strain>
    </source>
</reference>
<organism evidence="4 5">
    <name type="scientific">Bacillus spongiae</name>
    <dbReference type="NCBI Taxonomy" id="2683610"/>
    <lineage>
        <taxon>Bacteria</taxon>
        <taxon>Bacillati</taxon>
        <taxon>Bacillota</taxon>
        <taxon>Bacilli</taxon>
        <taxon>Bacillales</taxon>
        <taxon>Bacillaceae</taxon>
        <taxon>Bacillus</taxon>
    </lineage>
</organism>
<dbReference type="InterPro" id="IPR008979">
    <property type="entry name" value="Galactose-bd-like_sf"/>
</dbReference>
<comment type="similarity">
    <text evidence="1">Belongs to the beta/gamma-crystallin family.</text>
</comment>
<dbReference type="InterPro" id="IPR009291">
    <property type="entry name" value="Vps62"/>
</dbReference>
<comment type="caution">
    <text evidence="4">The sequence shown here is derived from an EMBL/GenBank/DDBJ whole genome shotgun (WGS) entry which is preliminary data.</text>
</comment>
<keyword evidence="5" id="KW-1185">Reference proteome</keyword>
<dbReference type="Gene3D" id="2.60.120.260">
    <property type="entry name" value="Galactose-binding domain-like"/>
    <property type="match status" value="1"/>
</dbReference>
<dbReference type="InterPro" id="IPR001064">
    <property type="entry name" value="Beta/gamma_crystallin"/>
</dbReference>
<dbReference type="PANTHER" id="PTHR48174:SF5">
    <property type="entry name" value="VACUOLAR PROTEIN SORTING-ASSOCIATED PROTEIN 62"/>
    <property type="match status" value="1"/>
</dbReference>
<dbReference type="SUPFAM" id="SSF49695">
    <property type="entry name" value="gamma-Crystallin-like"/>
    <property type="match status" value="1"/>
</dbReference>
<proteinExistence type="inferred from homology"/>
<evidence type="ECO:0000256" key="2">
    <source>
        <dbReference type="ARBA" id="ARBA00022737"/>
    </source>
</evidence>
<dbReference type="PROSITE" id="PS50915">
    <property type="entry name" value="CRYSTALLIN_BETA_GAMMA"/>
    <property type="match status" value="1"/>
</dbReference>
<dbReference type="RefSeq" id="WP_336588582.1">
    <property type="nucleotide sequence ID" value="NZ_JBBAXC010000020.1"/>
</dbReference>
<dbReference type="InterPro" id="IPR011024">
    <property type="entry name" value="G_crystallin-like"/>
</dbReference>
<accession>A0ABU8HIW0</accession>
<evidence type="ECO:0000313" key="5">
    <source>
        <dbReference type="Proteomes" id="UP001312865"/>
    </source>
</evidence>
<dbReference type="SUPFAM" id="SSF49785">
    <property type="entry name" value="Galactose-binding domain-like"/>
    <property type="match status" value="1"/>
</dbReference>
<dbReference type="Pfam" id="PF06101">
    <property type="entry name" value="Vps62"/>
    <property type="match status" value="1"/>
</dbReference>
<dbReference type="Proteomes" id="UP001312865">
    <property type="component" value="Unassembled WGS sequence"/>
</dbReference>
<protein>
    <submittedName>
        <fullName evidence="4">Vps62-related protein</fullName>
    </submittedName>
</protein>
<dbReference type="Gene3D" id="2.60.20.10">
    <property type="entry name" value="Crystallins"/>
    <property type="match status" value="1"/>
</dbReference>
<sequence length="877" mass="98571">MLNKRKNKHRLVLSLIITAIFLFSYLKPTAVSAEIVEGSERIFLKIEDEGIKNGNIGSAPAYTQVLEYDGKIGINYRFFYPVNGPLGGSAGYHEGDWEGVKVIIDKETEEIIQIRPSAHESETGWLNPSEFSFTNGRFNLYSAKYSHANYPTVGTHSRYFEGIDFLLPDDHTNKGPLWDIKNKIVLLSKSDTSEAPWMDFNGYWGATGSEITIPFDPGAIIGTESPKFGLGKGWFRDETGASSSSQLTDLVIENNDLAMYYAMQFAPNVYLHDEDPYGPSSVEAFLAASSLNKYYLSTYKWTGDIFEITEELIPHGSVNMWSLVGKDTPPVYPVEIKNITNDSNRMQIDWEFIQHLGSADTLTLKREKLYPDGTWKYTNYDVTGQVDWENESDWDTDYRVKLIIKNGDNKVLYETPWKHYTMPPPPAPKNVTSRLLGDETSGFGIQLRWDDVPLALQSHQFGINGYVIYRDGEEIGRVASDQTSFDDFDVVQEHTYKYEVKSEGVNENLSTDVTSITAGIYFIDNVWLTSSSRTDNGVFLYRFTDYQGEYIELEPGEYPSLANISLGDVTADNRLSSLVINSGSYEGYRVTVYEEEDFKGASYSFNVDDNSFKDENLNDKISSIKVEVRQDLTTPTVSLVKKDTGSVTLNIDSPNYNDLTLVRYHIERDGKSIGSVNINDNQSSVQFVDDTVEPGKQYSYTAVTAYTYVVNENSAGFEYSNDSKALKLSTYERVQNLLNQNSINDFKHSSWKKNGVSVGNSSVLAPDGSLAQKLTPATVNSEISQYDIDINQEGNKYVFGVWLKADVPHQAQIKIQNTSNVESTGVKVDVTSDWQYFTVTSENAFTTDDGLTVVIWPGAYNGTTDSVYAWEPELIEE</sequence>
<dbReference type="PANTHER" id="PTHR48174">
    <property type="entry name" value="DUF946 FAMILY PROTEIN"/>
    <property type="match status" value="1"/>
</dbReference>
<dbReference type="Gene3D" id="2.60.40.10">
    <property type="entry name" value="Immunoglobulins"/>
    <property type="match status" value="1"/>
</dbReference>
<evidence type="ECO:0000313" key="4">
    <source>
        <dbReference type="EMBL" id="MEI5909136.1"/>
    </source>
</evidence>
<feature type="domain" description="Beta/gamma crystallin 'Greek key'" evidence="3">
    <location>
        <begin position="588"/>
        <end position="628"/>
    </location>
</feature>